<proteinExistence type="predicted"/>
<organism evidence="2 3">
    <name type="scientific">Weissella muntiaci</name>
    <dbReference type="NCBI Taxonomy" id="2508881"/>
    <lineage>
        <taxon>Bacteria</taxon>
        <taxon>Bacillati</taxon>
        <taxon>Bacillota</taxon>
        <taxon>Bacilli</taxon>
        <taxon>Lactobacillales</taxon>
        <taxon>Lactobacillaceae</taxon>
        <taxon>Weissella</taxon>
    </lineage>
</organism>
<evidence type="ECO:0000256" key="1">
    <source>
        <dbReference type="SAM" id="MobiDB-lite"/>
    </source>
</evidence>
<dbReference type="Proteomes" id="UP000371977">
    <property type="component" value="Unassembled WGS sequence"/>
</dbReference>
<accession>A0A6C2CA61</accession>
<feature type="region of interest" description="Disordered" evidence="1">
    <location>
        <begin position="51"/>
        <end position="89"/>
    </location>
</feature>
<dbReference type="OrthoDB" id="2149583at2"/>
<comment type="caution">
    <text evidence="2">The sequence shown here is derived from an EMBL/GenBank/DDBJ whole genome shotgun (WGS) entry which is preliminary data.</text>
</comment>
<dbReference type="AlphaFoldDB" id="A0A6C2CA61"/>
<sequence>MITPRPIVYYENLANSKQPFVDQLMANKVSYILLADDVVTHDLIDLDHLQDASDEAQSEMTRPVVEPLKDKPKSKAVKSKDQNSKKIPKITTGLGLSLDDILSEENRVASKENDHNYFG</sequence>
<protein>
    <submittedName>
        <fullName evidence="2">Uncharacterized protein</fullName>
    </submittedName>
</protein>
<reference evidence="2 3" key="1">
    <citation type="submission" date="2019-01" db="EMBL/GenBank/DDBJ databases">
        <title>Weissella sp. nov., a novel lactic acid bacterium isolated from animal feces.</title>
        <authorList>
            <person name="Wang L.-T."/>
        </authorList>
    </citation>
    <scope>NUCLEOTIDE SEQUENCE [LARGE SCALE GENOMIC DNA]</scope>
    <source>
        <strain evidence="2 3">8H-2</strain>
    </source>
</reference>
<dbReference type="RefSeq" id="WP_148621616.1">
    <property type="nucleotide sequence ID" value="NZ_SDGZ01000003.1"/>
</dbReference>
<gene>
    <name evidence="2" type="ORF">ESZ50_00415</name>
</gene>
<keyword evidence="3" id="KW-1185">Reference proteome</keyword>
<name>A0A6C2CA61_9LACO</name>
<evidence type="ECO:0000313" key="2">
    <source>
        <dbReference type="EMBL" id="TYC51030.1"/>
    </source>
</evidence>
<feature type="compositionally biased region" description="Basic and acidic residues" evidence="1">
    <location>
        <begin position="67"/>
        <end position="84"/>
    </location>
</feature>
<evidence type="ECO:0000313" key="3">
    <source>
        <dbReference type="Proteomes" id="UP000371977"/>
    </source>
</evidence>
<dbReference type="EMBL" id="SDGZ01000003">
    <property type="protein sequence ID" value="TYC51030.1"/>
    <property type="molecule type" value="Genomic_DNA"/>
</dbReference>